<dbReference type="SUPFAM" id="SSF52091">
    <property type="entry name" value="SpoIIaa-like"/>
    <property type="match status" value="1"/>
</dbReference>
<dbReference type="Pfam" id="PF01740">
    <property type="entry name" value="STAS"/>
    <property type="match status" value="1"/>
</dbReference>
<feature type="transmembrane region" description="Helical" evidence="5">
    <location>
        <begin position="135"/>
        <end position="153"/>
    </location>
</feature>
<dbReference type="PANTHER" id="PTHR11814">
    <property type="entry name" value="SULFATE TRANSPORTER"/>
    <property type="match status" value="1"/>
</dbReference>
<feature type="transmembrane region" description="Helical" evidence="5">
    <location>
        <begin position="334"/>
        <end position="357"/>
    </location>
</feature>
<dbReference type="RefSeq" id="WP_323263506.1">
    <property type="nucleotide sequence ID" value="NZ_JAYGIE010000131.1"/>
</dbReference>
<evidence type="ECO:0000313" key="8">
    <source>
        <dbReference type="Proteomes" id="UP001301388"/>
    </source>
</evidence>
<dbReference type="InterPro" id="IPR002645">
    <property type="entry name" value="STAS_dom"/>
</dbReference>
<dbReference type="PROSITE" id="PS01130">
    <property type="entry name" value="SLC26A"/>
    <property type="match status" value="1"/>
</dbReference>
<protein>
    <submittedName>
        <fullName evidence="7">Sulfate permease</fullName>
    </submittedName>
</protein>
<feature type="domain" description="STAS" evidence="6">
    <location>
        <begin position="457"/>
        <end position="571"/>
    </location>
</feature>
<dbReference type="CDD" id="cd07042">
    <property type="entry name" value="STAS_SulP_like_sulfate_transporter"/>
    <property type="match status" value="1"/>
</dbReference>
<feature type="transmembrane region" description="Helical" evidence="5">
    <location>
        <begin position="102"/>
        <end position="123"/>
    </location>
</feature>
<dbReference type="InterPro" id="IPR011547">
    <property type="entry name" value="SLC26A/SulP_dom"/>
</dbReference>
<keyword evidence="4 5" id="KW-0472">Membrane</keyword>
<feature type="transmembrane region" description="Helical" evidence="5">
    <location>
        <begin position="27"/>
        <end position="47"/>
    </location>
</feature>
<feature type="transmembrane region" description="Helical" evidence="5">
    <location>
        <begin position="220"/>
        <end position="241"/>
    </location>
</feature>
<feature type="transmembrane region" description="Helical" evidence="5">
    <location>
        <begin position="273"/>
        <end position="297"/>
    </location>
</feature>
<evidence type="ECO:0000313" key="7">
    <source>
        <dbReference type="EMBL" id="MEA5480538.1"/>
    </source>
</evidence>
<sequence>MINQLQQYIPALNWLKNYQSKHLFGDITAGIIVTSLLIPQGMAYALLAGLPPQIGLYASILPAIIYPLLGTSKVLAVGPVAVDSLMVAAAIAKLSPQGSSEYLALAIALAFLVGIIEIGMGVLRMGFLVNFLSRSVISGFISGAAIIIGFSQVKHLLGLKIPSTESFIELLTLILGKITEVNWVTLSLGLVSIAILLYCNQPLVKLLKQQGWNEQRILPISKSAPLLVVILGTLLVAIFRWDQGAGVKIVGMVPLGLPPLTIPSFDLQTWRSLLPAALAIALVGYMEGFSGAQALASKRREKIDPNQELIAFGAANLSAAFTGGYPVTGGVSRSVVNFAAGANTGLASMITGILVAITVMFFTSWFYFLPQTCLAATIITAVYKLVDFSTLKRMWNYDKADAIAWLVTFSAVLVLGVEKGIIFGAIVALSLHLWHTSRPHIAIVGRLGESEHFRNVLRYDVKTSPQVLAIRVDASLYFANAKYMENFLSREISDRPDVTSIVLVCSAVNLIDASALEILESLIADLKSIGINFYFSEVKGPVMDKLLNIGFVDYVGRDRFFLSTDIAMRELAGI</sequence>
<evidence type="ECO:0000256" key="5">
    <source>
        <dbReference type="SAM" id="Phobius"/>
    </source>
</evidence>
<dbReference type="Proteomes" id="UP001301388">
    <property type="component" value="Unassembled WGS sequence"/>
</dbReference>
<comment type="caution">
    <text evidence="7">The sequence shown here is derived from an EMBL/GenBank/DDBJ whole genome shotgun (WGS) entry which is preliminary data.</text>
</comment>
<proteinExistence type="predicted"/>
<organism evidence="7 8">
    <name type="scientific">Pseudanabaena galeata UHCC 0370</name>
    <dbReference type="NCBI Taxonomy" id="3110310"/>
    <lineage>
        <taxon>Bacteria</taxon>
        <taxon>Bacillati</taxon>
        <taxon>Cyanobacteriota</taxon>
        <taxon>Cyanophyceae</taxon>
        <taxon>Pseudanabaenales</taxon>
        <taxon>Pseudanabaenaceae</taxon>
        <taxon>Pseudanabaena</taxon>
    </lineage>
</organism>
<dbReference type="NCBIfam" id="TIGR00815">
    <property type="entry name" value="sulP"/>
    <property type="match status" value="1"/>
</dbReference>
<keyword evidence="2 5" id="KW-0812">Transmembrane</keyword>
<evidence type="ECO:0000256" key="3">
    <source>
        <dbReference type="ARBA" id="ARBA00022989"/>
    </source>
</evidence>
<evidence type="ECO:0000256" key="2">
    <source>
        <dbReference type="ARBA" id="ARBA00022692"/>
    </source>
</evidence>
<dbReference type="PROSITE" id="PS50801">
    <property type="entry name" value="STAS"/>
    <property type="match status" value="1"/>
</dbReference>
<keyword evidence="3 5" id="KW-1133">Transmembrane helix</keyword>
<dbReference type="Pfam" id="PF00916">
    <property type="entry name" value="Sulfate_transp"/>
    <property type="match status" value="1"/>
</dbReference>
<evidence type="ECO:0000256" key="4">
    <source>
        <dbReference type="ARBA" id="ARBA00023136"/>
    </source>
</evidence>
<dbReference type="InterPro" id="IPR036513">
    <property type="entry name" value="STAS_dom_sf"/>
</dbReference>
<feature type="transmembrane region" description="Helical" evidence="5">
    <location>
        <begin position="54"/>
        <end position="82"/>
    </location>
</feature>
<evidence type="ECO:0000259" key="6">
    <source>
        <dbReference type="PROSITE" id="PS50801"/>
    </source>
</evidence>
<evidence type="ECO:0000256" key="1">
    <source>
        <dbReference type="ARBA" id="ARBA00004141"/>
    </source>
</evidence>
<dbReference type="InterPro" id="IPR018045">
    <property type="entry name" value="S04_transporter_CS"/>
</dbReference>
<feature type="transmembrane region" description="Helical" evidence="5">
    <location>
        <begin position="309"/>
        <end position="328"/>
    </location>
</feature>
<dbReference type="EMBL" id="JAYGIE010000131">
    <property type="protein sequence ID" value="MEA5480538.1"/>
    <property type="molecule type" value="Genomic_DNA"/>
</dbReference>
<gene>
    <name evidence="7" type="primary">sulP</name>
    <name evidence="7" type="ORF">VB774_23125</name>
</gene>
<keyword evidence="8" id="KW-1185">Reference proteome</keyword>
<dbReference type="Gene3D" id="3.30.750.24">
    <property type="entry name" value="STAS domain"/>
    <property type="match status" value="1"/>
</dbReference>
<feature type="transmembrane region" description="Helical" evidence="5">
    <location>
        <begin position="181"/>
        <end position="199"/>
    </location>
</feature>
<comment type="subcellular location">
    <subcellularLocation>
        <location evidence="1">Membrane</location>
        <topology evidence="1">Multi-pass membrane protein</topology>
    </subcellularLocation>
</comment>
<reference evidence="7 8" key="1">
    <citation type="submission" date="2023-12" db="EMBL/GenBank/DDBJ databases">
        <title>Baltic Sea Cyanobacteria.</title>
        <authorList>
            <person name="Delbaje E."/>
            <person name="Fewer D.P."/>
            <person name="Shishido T.K."/>
        </authorList>
    </citation>
    <scope>NUCLEOTIDE SEQUENCE [LARGE SCALE GENOMIC DNA]</scope>
    <source>
        <strain evidence="7 8">UHCC 0370</strain>
    </source>
</reference>
<name>A0ABU5TSS5_9CYAN</name>
<dbReference type="InterPro" id="IPR001902">
    <property type="entry name" value="SLC26A/SulP_fam"/>
</dbReference>
<accession>A0ABU5TSS5</accession>
<feature type="transmembrane region" description="Helical" evidence="5">
    <location>
        <begin position="403"/>
        <end position="431"/>
    </location>
</feature>